<feature type="transmembrane region" description="Helical" evidence="1">
    <location>
        <begin position="127"/>
        <end position="146"/>
    </location>
</feature>
<organism evidence="3 4">
    <name type="scientific">Parabacteroides distasonis</name>
    <dbReference type="NCBI Taxonomy" id="823"/>
    <lineage>
        <taxon>Bacteria</taxon>
        <taxon>Pseudomonadati</taxon>
        <taxon>Bacteroidota</taxon>
        <taxon>Bacteroidia</taxon>
        <taxon>Bacteroidales</taxon>
        <taxon>Tannerellaceae</taxon>
        <taxon>Parabacteroides</taxon>
    </lineage>
</organism>
<gene>
    <name evidence="3" type="ORF">ERS852429_01148</name>
</gene>
<accession>A0A173SSW2</accession>
<evidence type="ECO:0000313" key="3">
    <source>
        <dbReference type="EMBL" id="CUM92877.1"/>
    </source>
</evidence>
<feature type="transmembrane region" description="Helical" evidence="1">
    <location>
        <begin position="75"/>
        <end position="96"/>
    </location>
</feature>
<keyword evidence="1" id="KW-0472">Membrane</keyword>
<feature type="transmembrane region" description="Helical" evidence="1">
    <location>
        <begin position="194"/>
        <end position="215"/>
    </location>
</feature>
<keyword evidence="2" id="KW-0732">Signal</keyword>
<feature type="chain" id="PRO_5008011783" description="Transmembrane protein" evidence="2">
    <location>
        <begin position="23"/>
        <end position="590"/>
    </location>
</feature>
<evidence type="ECO:0008006" key="5">
    <source>
        <dbReference type="Google" id="ProtNLM"/>
    </source>
</evidence>
<protein>
    <recommendedName>
        <fullName evidence="5">Transmembrane protein</fullName>
    </recommendedName>
</protein>
<dbReference type="RefSeq" id="WP_057318997.1">
    <property type="nucleotide sequence ID" value="NZ_CYXP01000002.1"/>
</dbReference>
<feature type="signal peptide" evidence="2">
    <location>
        <begin position="1"/>
        <end position="22"/>
    </location>
</feature>
<name>A0A173SSW2_PARDI</name>
<dbReference type="InterPro" id="IPR045692">
    <property type="entry name" value="DUF6057"/>
</dbReference>
<evidence type="ECO:0000256" key="2">
    <source>
        <dbReference type="SAM" id="SignalP"/>
    </source>
</evidence>
<sequence>MNNLSKKITPILLLLLCTSLLGLHLQTTQEATFFYREQQQIFLFDTEYVLNILKTIGGLATICSQFIIQFFKVPLIGSLVTALIGGISGWLFWLTLRKIHPALYLMPLAFLPILFQYLYLMKDSYHYEGLIAMLFWSLALNVYSYGARKFNWTYRTLIGCLLAIGLFYTMGSVAILFALSILLFDVLQKSERWYASFIPLILLLIVGSLCVLGGSKPDYDYVFWMKDYVEYFIELEPFYSFSWQVALLVMLLFFLSRYLDHIKTYLKALVAVALLALSGMYYTQTALQQRNKDFYTLMQMFHYIDTEQWDAIISSADLNYNNYLHLNCLNLALSHKGVMQTDLFKYPQSGIQSLVSKYQAHIEESFLFSQIYYHVGITSLAYNFAFGTSVGITYGSPVMTKLLIKSHLIYGQYPAAEKFISLLEKTWAYHEWASSQRKFLYNDQAVESDPELGTKRKSLSNDKDLFANIIGLFDNLMIILEKNPQNKAALDYTIGTLLLSKDLPAIKTFVERFSRTEVLPALPEPLQQAVISYAEHDPEYCRKYGVTDKILSEFSIFKQRVLGLRHARQNVATGIADYQPTFWYYLILSK</sequence>
<reference evidence="3 4" key="1">
    <citation type="submission" date="2015-09" db="EMBL/GenBank/DDBJ databases">
        <authorList>
            <consortium name="Pathogen Informatics"/>
        </authorList>
    </citation>
    <scope>NUCLEOTIDE SEQUENCE [LARGE SCALE GENOMIC DNA]</scope>
    <source>
        <strain evidence="3 4">2789STDY5608872</strain>
    </source>
</reference>
<feature type="transmembrane region" description="Helical" evidence="1">
    <location>
        <begin position="265"/>
        <end position="282"/>
    </location>
</feature>
<dbReference type="AlphaFoldDB" id="A0A173SSW2"/>
<feature type="transmembrane region" description="Helical" evidence="1">
    <location>
        <begin position="238"/>
        <end position="258"/>
    </location>
</feature>
<keyword evidence="1" id="KW-1133">Transmembrane helix</keyword>
<proteinExistence type="predicted"/>
<keyword evidence="1" id="KW-0812">Transmembrane</keyword>
<evidence type="ECO:0000313" key="4">
    <source>
        <dbReference type="Proteomes" id="UP000095591"/>
    </source>
</evidence>
<evidence type="ECO:0000256" key="1">
    <source>
        <dbReference type="SAM" id="Phobius"/>
    </source>
</evidence>
<feature type="transmembrane region" description="Helical" evidence="1">
    <location>
        <begin position="102"/>
        <end position="120"/>
    </location>
</feature>
<feature type="transmembrane region" description="Helical" evidence="1">
    <location>
        <begin position="49"/>
        <end position="68"/>
    </location>
</feature>
<feature type="transmembrane region" description="Helical" evidence="1">
    <location>
        <begin position="152"/>
        <end position="182"/>
    </location>
</feature>
<dbReference type="EMBL" id="CYXP01000002">
    <property type="protein sequence ID" value="CUM92877.1"/>
    <property type="molecule type" value="Genomic_DNA"/>
</dbReference>
<dbReference type="Pfam" id="PF19529">
    <property type="entry name" value="DUF6057"/>
    <property type="match status" value="1"/>
</dbReference>
<dbReference type="Proteomes" id="UP000095591">
    <property type="component" value="Unassembled WGS sequence"/>
</dbReference>